<name>A0A8S5S485_9CAUD</name>
<reference evidence="1" key="1">
    <citation type="journal article" date="2021" name="Proc. Natl. Acad. Sci. U.S.A.">
        <title>A Catalog of Tens of Thousands of Viruses from Human Metagenomes Reveals Hidden Associations with Chronic Diseases.</title>
        <authorList>
            <person name="Tisza M.J."/>
            <person name="Buck C.B."/>
        </authorList>
    </citation>
    <scope>NUCLEOTIDE SEQUENCE</scope>
    <source>
        <strain evidence="1">CtBLh2</strain>
    </source>
</reference>
<sequence length="56" mass="6527">MLAVITIATIIKSFKHFAPRNITCTTFTTLNGICVYHIVKYFSLFRRQSIISFVYH</sequence>
<dbReference type="EMBL" id="BK032514">
    <property type="protein sequence ID" value="DAF45530.1"/>
    <property type="molecule type" value="Genomic_DNA"/>
</dbReference>
<protein>
    <submittedName>
        <fullName evidence="1">Uncharacterized protein</fullName>
    </submittedName>
</protein>
<evidence type="ECO:0000313" key="1">
    <source>
        <dbReference type="EMBL" id="DAF45530.1"/>
    </source>
</evidence>
<organism evidence="1">
    <name type="scientific">Siphoviridae sp. ctBLh2</name>
    <dbReference type="NCBI Taxonomy" id="2827803"/>
    <lineage>
        <taxon>Viruses</taxon>
        <taxon>Duplodnaviria</taxon>
        <taxon>Heunggongvirae</taxon>
        <taxon>Uroviricota</taxon>
        <taxon>Caudoviricetes</taxon>
    </lineage>
</organism>
<accession>A0A8S5S485</accession>
<proteinExistence type="predicted"/>